<feature type="signal peptide" evidence="1">
    <location>
        <begin position="1"/>
        <end position="23"/>
    </location>
</feature>
<organism evidence="2 3">
    <name type="scientific">Candidatus Desulfovibrio intestinavium</name>
    <dbReference type="NCBI Taxonomy" id="2838534"/>
    <lineage>
        <taxon>Bacteria</taxon>
        <taxon>Pseudomonadati</taxon>
        <taxon>Thermodesulfobacteriota</taxon>
        <taxon>Desulfovibrionia</taxon>
        <taxon>Desulfovibrionales</taxon>
        <taxon>Desulfovibrionaceae</taxon>
        <taxon>Desulfovibrio</taxon>
    </lineage>
</organism>
<evidence type="ECO:0000256" key="1">
    <source>
        <dbReference type="SAM" id="SignalP"/>
    </source>
</evidence>
<sequence length="219" mass="24409">MHSRFISAAVLALCLAVLLPACSRQPRSTADIPRTLSKSYSIAVAPFTQPTTTSQLIVGQLPENQGRIPSADLPALDMALRDVLLTQTQRQYTFVPRNAPLPDKMRFHDSNQPQALPHWLAFAQTLKTDLLLVPQVIDWHQREGSRAGVTRPAHVRLEFFLLNAKQGIIMSRSNYEVEQTGLTNNLLNIGDFLKRQGGWVTAEELAREGMVKAAKDMDL</sequence>
<comment type="caution">
    <text evidence="2">The sequence shown here is derived from an EMBL/GenBank/DDBJ whole genome shotgun (WGS) entry which is preliminary data.</text>
</comment>
<reference evidence="2" key="1">
    <citation type="journal article" date="2021" name="PeerJ">
        <title>Extensive microbial diversity within the chicken gut microbiome revealed by metagenomics and culture.</title>
        <authorList>
            <person name="Gilroy R."/>
            <person name="Ravi A."/>
            <person name="Getino M."/>
            <person name="Pursley I."/>
            <person name="Horton D.L."/>
            <person name="Alikhan N.F."/>
            <person name="Baker D."/>
            <person name="Gharbi K."/>
            <person name="Hall N."/>
            <person name="Watson M."/>
            <person name="Adriaenssens E.M."/>
            <person name="Foster-Nyarko E."/>
            <person name="Jarju S."/>
            <person name="Secka A."/>
            <person name="Antonio M."/>
            <person name="Oren A."/>
            <person name="Chaudhuri R.R."/>
            <person name="La Ragione R."/>
            <person name="Hildebrand F."/>
            <person name="Pallen M.J."/>
        </authorList>
    </citation>
    <scope>NUCLEOTIDE SEQUENCE</scope>
    <source>
        <strain evidence="2">5032</strain>
    </source>
</reference>
<accession>A0A9D2HMP5</accession>
<protein>
    <recommendedName>
        <fullName evidence="4">Lipoprotein</fullName>
    </recommendedName>
</protein>
<evidence type="ECO:0008006" key="4">
    <source>
        <dbReference type="Google" id="ProtNLM"/>
    </source>
</evidence>
<name>A0A9D2HMP5_9BACT</name>
<feature type="chain" id="PRO_5039215700" description="Lipoprotein" evidence="1">
    <location>
        <begin position="24"/>
        <end position="219"/>
    </location>
</feature>
<dbReference type="Proteomes" id="UP000823821">
    <property type="component" value="Unassembled WGS sequence"/>
</dbReference>
<dbReference type="EMBL" id="DWZD01000038">
    <property type="protein sequence ID" value="HJA79012.1"/>
    <property type="molecule type" value="Genomic_DNA"/>
</dbReference>
<dbReference type="AlphaFoldDB" id="A0A9D2HMP5"/>
<reference evidence="2" key="2">
    <citation type="submission" date="2021-04" db="EMBL/GenBank/DDBJ databases">
        <authorList>
            <person name="Gilroy R."/>
        </authorList>
    </citation>
    <scope>NUCLEOTIDE SEQUENCE</scope>
    <source>
        <strain evidence="2">5032</strain>
    </source>
</reference>
<proteinExistence type="predicted"/>
<evidence type="ECO:0000313" key="2">
    <source>
        <dbReference type="EMBL" id="HJA79012.1"/>
    </source>
</evidence>
<gene>
    <name evidence="2" type="ORF">H9784_05490</name>
</gene>
<evidence type="ECO:0000313" key="3">
    <source>
        <dbReference type="Proteomes" id="UP000823821"/>
    </source>
</evidence>
<keyword evidence="1" id="KW-0732">Signal</keyword>